<dbReference type="Gene3D" id="3.90.1580.10">
    <property type="entry name" value="paralog of FGE (formylglycine-generating enzyme)"/>
    <property type="match status" value="1"/>
</dbReference>
<dbReference type="InterPro" id="IPR016187">
    <property type="entry name" value="CTDL_fold"/>
</dbReference>
<accession>A0A562J2W1</accession>
<reference evidence="4 5" key="1">
    <citation type="submission" date="2019-07" db="EMBL/GenBank/DDBJ databases">
        <title>Genomic Encyclopedia of Type Strains, Phase I: the one thousand microbial genomes (KMG-I) project.</title>
        <authorList>
            <person name="Kyrpides N."/>
        </authorList>
    </citation>
    <scope>NUCLEOTIDE SEQUENCE [LARGE SCALE GENOMIC DNA]</scope>
    <source>
        <strain evidence="4 5">DSM 375</strain>
    </source>
</reference>
<protein>
    <submittedName>
        <fullName evidence="4">Sulfatase-modifying factor enzyme 1</fullName>
    </submittedName>
</protein>
<keyword evidence="5" id="KW-1185">Reference proteome</keyword>
<dbReference type="InterPro" id="IPR005532">
    <property type="entry name" value="SUMF_dom"/>
</dbReference>
<dbReference type="InterPro" id="IPR042095">
    <property type="entry name" value="SUMF_sf"/>
</dbReference>
<evidence type="ECO:0000313" key="4">
    <source>
        <dbReference type="EMBL" id="TWH77154.1"/>
    </source>
</evidence>
<keyword evidence="1" id="KW-0175">Coiled coil</keyword>
<evidence type="ECO:0000259" key="3">
    <source>
        <dbReference type="Pfam" id="PF03781"/>
    </source>
</evidence>
<dbReference type="EMBL" id="VLKG01000001">
    <property type="protein sequence ID" value="TWH77154.1"/>
    <property type="molecule type" value="Genomic_DNA"/>
</dbReference>
<dbReference type="Proteomes" id="UP000319627">
    <property type="component" value="Unassembled WGS sequence"/>
</dbReference>
<feature type="domain" description="Sulfatase-modifying factor enzyme-like" evidence="3">
    <location>
        <begin position="98"/>
        <end position="285"/>
    </location>
</feature>
<dbReference type="PANTHER" id="PTHR23150">
    <property type="entry name" value="SULFATASE MODIFYING FACTOR 1, 2"/>
    <property type="match status" value="1"/>
</dbReference>
<feature type="signal peptide" evidence="2">
    <location>
        <begin position="1"/>
        <end position="19"/>
    </location>
</feature>
<feature type="chain" id="PRO_5022059909" evidence="2">
    <location>
        <begin position="20"/>
        <end position="515"/>
    </location>
</feature>
<name>A0A562J2W1_9GAMM</name>
<keyword evidence="2" id="KW-0732">Signal</keyword>
<sequence>MYKQTLLTVLLLSSLSAQAAWEEKLYNPKPQADDVILPMPCDGAMVFRKVQIPVADPLGDYPVTLGQNSDDWGYLEQTYPTHIAGSFTVKKPEPGRYYLMAKYELSQLQYQALTASTCPNPNMGLRLPQTQVSWFEAMQAADRYNRWLRQNALAKLPKEDGVAGFVRLPTEAEWEFAARGGLAVSNAEFRDLRFPMPDGLNAYAWFAGSQSANGKLQLTGLLEPNPLGLHDILGNADEMLFEPFRLNKLDRQHGQAGGYIVRGGNYLTPQAELRTALRQEQPYYSANGAEATALKTGGARLALVAPTLTSRDRIQSIEQEWKTLGSQTKAGGAAPAAPEAQIASIANRTEDEALKKQLEQLRNDLRANTQARDEQRDQAIRSELQLGAFLCTKLKDDGEFLDMLDANYQRSCAAGGTDLSADRCKSRNEQLESHRKVLDFLLSYYADTVVSASLNYSEQLIAPQVNTVTQQFEARGKSNLRQYLDTHWRNLKGYMGNGKVSRTQWLNSCKSIKAG</sequence>
<dbReference type="GO" id="GO:0120147">
    <property type="term" value="F:formylglycine-generating oxidase activity"/>
    <property type="evidence" value="ECO:0007669"/>
    <property type="project" value="TreeGrafter"/>
</dbReference>
<feature type="coiled-coil region" evidence="1">
    <location>
        <begin position="348"/>
        <end position="378"/>
    </location>
</feature>
<dbReference type="RefSeq" id="WP_211354796.1">
    <property type="nucleotide sequence ID" value="NZ_VLKG01000001.1"/>
</dbReference>
<proteinExistence type="predicted"/>
<dbReference type="SUPFAM" id="SSF56436">
    <property type="entry name" value="C-type lectin-like"/>
    <property type="match status" value="1"/>
</dbReference>
<comment type="caution">
    <text evidence="4">The sequence shown here is derived from an EMBL/GenBank/DDBJ whole genome shotgun (WGS) entry which is preliminary data.</text>
</comment>
<evidence type="ECO:0000256" key="1">
    <source>
        <dbReference type="SAM" id="Coils"/>
    </source>
</evidence>
<evidence type="ECO:0000256" key="2">
    <source>
        <dbReference type="SAM" id="SignalP"/>
    </source>
</evidence>
<dbReference type="Pfam" id="PF03781">
    <property type="entry name" value="FGE-sulfatase"/>
    <property type="match status" value="1"/>
</dbReference>
<dbReference type="InterPro" id="IPR051043">
    <property type="entry name" value="Sulfatase_Mod_Factor_Kinase"/>
</dbReference>
<evidence type="ECO:0000313" key="5">
    <source>
        <dbReference type="Proteomes" id="UP000319627"/>
    </source>
</evidence>
<dbReference type="PANTHER" id="PTHR23150:SF19">
    <property type="entry name" value="FORMYLGLYCINE-GENERATING ENZYME"/>
    <property type="match status" value="1"/>
</dbReference>
<organism evidence="4 5">
    <name type="scientific">Azomonas agilis</name>
    <dbReference type="NCBI Taxonomy" id="116849"/>
    <lineage>
        <taxon>Bacteria</taxon>
        <taxon>Pseudomonadati</taxon>
        <taxon>Pseudomonadota</taxon>
        <taxon>Gammaproteobacteria</taxon>
        <taxon>Pseudomonadales</taxon>
        <taxon>Pseudomonadaceae</taxon>
        <taxon>Azomonas</taxon>
    </lineage>
</organism>
<dbReference type="AlphaFoldDB" id="A0A562J2W1"/>
<gene>
    <name evidence="4" type="ORF">LX59_00057</name>
</gene>